<dbReference type="VEuPathDB" id="TrichDB:TVAGG3_0287000"/>
<accession>A2D9F6</accession>
<evidence type="ECO:0000256" key="11">
    <source>
        <dbReference type="ARBA" id="ARBA00023136"/>
    </source>
</evidence>
<evidence type="ECO:0000259" key="16">
    <source>
        <dbReference type="Pfam" id="PF12810"/>
    </source>
</evidence>
<keyword evidence="10" id="KW-1133">Transmembrane helix</keyword>
<keyword evidence="14" id="KW-0675">Receptor</keyword>
<keyword evidence="6" id="KW-0732">Signal</keyword>
<evidence type="ECO:0000256" key="1">
    <source>
        <dbReference type="ARBA" id="ARBA00004251"/>
    </source>
</evidence>
<protein>
    <recommendedName>
        <fullName evidence="2">receptor protein-tyrosine kinase</fullName>
        <ecNumber evidence="2">2.7.10.1</ecNumber>
    </recommendedName>
</protein>
<dbReference type="InParanoid" id="A2D9F6"/>
<evidence type="ECO:0000256" key="10">
    <source>
        <dbReference type="ARBA" id="ARBA00022989"/>
    </source>
</evidence>
<keyword evidence="12" id="KW-0829">Tyrosine-protein kinase</keyword>
<dbReference type="Proteomes" id="UP000001542">
    <property type="component" value="Unassembled WGS sequence"/>
</dbReference>
<evidence type="ECO:0000256" key="6">
    <source>
        <dbReference type="ARBA" id="ARBA00022729"/>
    </source>
</evidence>
<feature type="domain" description="ALK/LTK-like glycine-rich" evidence="16">
    <location>
        <begin position="40"/>
        <end position="344"/>
    </location>
</feature>
<gene>
    <name evidence="17" type="ORF">TVAG_075590</name>
</gene>
<evidence type="ECO:0000256" key="15">
    <source>
        <dbReference type="ARBA" id="ARBA00023180"/>
    </source>
</evidence>
<keyword evidence="9" id="KW-0067">ATP-binding</keyword>
<dbReference type="GO" id="GO:0005524">
    <property type="term" value="F:ATP binding"/>
    <property type="evidence" value="ECO:0007669"/>
    <property type="project" value="UniProtKB-KW"/>
</dbReference>
<evidence type="ECO:0000256" key="4">
    <source>
        <dbReference type="ARBA" id="ARBA00022679"/>
    </source>
</evidence>
<reference evidence="17" key="2">
    <citation type="journal article" date="2007" name="Science">
        <title>Draft genome sequence of the sexually transmitted pathogen Trichomonas vaginalis.</title>
        <authorList>
            <person name="Carlton J.M."/>
            <person name="Hirt R.P."/>
            <person name="Silva J.C."/>
            <person name="Delcher A.L."/>
            <person name="Schatz M."/>
            <person name="Zhao Q."/>
            <person name="Wortman J.R."/>
            <person name="Bidwell S.L."/>
            <person name="Alsmark U.C.M."/>
            <person name="Besteiro S."/>
            <person name="Sicheritz-Ponten T."/>
            <person name="Noel C.J."/>
            <person name="Dacks J.B."/>
            <person name="Foster P.G."/>
            <person name="Simillion C."/>
            <person name="Van de Peer Y."/>
            <person name="Miranda-Saavedra D."/>
            <person name="Barton G.J."/>
            <person name="Westrop G.D."/>
            <person name="Mueller S."/>
            <person name="Dessi D."/>
            <person name="Fiori P.L."/>
            <person name="Ren Q."/>
            <person name="Paulsen I."/>
            <person name="Zhang H."/>
            <person name="Bastida-Corcuera F.D."/>
            <person name="Simoes-Barbosa A."/>
            <person name="Brown M.T."/>
            <person name="Hayes R.D."/>
            <person name="Mukherjee M."/>
            <person name="Okumura C.Y."/>
            <person name="Schneider R."/>
            <person name="Smith A.J."/>
            <person name="Vanacova S."/>
            <person name="Villalvazo M."/>
            <person name="Haas B.J."/>
            <person name="Pertea M."/>
            <person name="Feldblyum T.V."/>
            <person name="Utterback T.R."/>
            <person name="Shu C.L."/>
            <person name="Osoegawa K."/>
            <person name="de Jong P.J."/>
            <person name="Hrdy I."/>
            <person name="Horvathova L."/>
            <person name="Zubacova Z."/>
            <person name="Dolezal P."/>
            <person name="Malik S.B."/>
            <person name="Logsdon J.M. Jr."/>
            <person name="Henze K."/>
            <person name="Gupta A."/>
            <person name="Wang C.C."/>
            <person name="Dunne R.L."/>
            <person name="Upcroft J.A."/>
            <person name="Upcroft P."/>
            <person name="White O."/>
            <person name="Salzberg S.L."/>
            <person name="Tang P."/>
            <person name="Chiu C.-H."/>
            <person name="Lee Y.-S."/>
            <person name="Embley T.M."/>
            <person name="Coombs G.H."/>
            <person name="Mottram J.C."/>
            <person name="Tachezy J."/>
            <person name="Fraser-Liggett C.M."/>
            <person name="Johnson P.J."/>
        </authorList>
    </citation>
    <scope>NUCLEOTIDE SEQUENCE [LARGE SCALE GENOMIC DNA]</scope>
    <source>
        <strain evidence="17">G3</strain>
    </source>
</reference>
<dbReference type="InterPro" id="IPR055163">
    <property type="entry name" value="ALK/LTK-like_GRD"/>
</dbReference>
<evidence type="ECO:0000256" key="9">
    <source>
        <dbReference type="ARBA" id="ARBA00022840"/>
    </source>
</evidence>
<proteinExistence type="predicted"/>
<dbReference type="EMBL" id="DS113181">
    <property type="protein sequence ID" value="EAY22812.1"/>
    <property type="molecule type" value="Genomic_DNA"/>
</dbReference>
<evidence type="ECO:0000256" key="2">
    <source>
        <dbReference type="ARBA" id="ARBA00011902"/>
    </source>
</evidence>
<keyword evidence="18" id="KW-1185">Reference proteome</keyword>
<evidence type="ECO:0000256" key="13">
    <source>
        <dbReference type="ARBA" id="ARBA00023157"/>
    </source>
</evidence>
<evidence type="ECO:0000313" key="18">
    <source>
        <dbReference type="Proteomes" id="UP000001542"/>
    </source>
</evidence>
<evidence type="ECO:0000256" key="8">
    <source>
        <dbReference type="ARBA" id="ARBA00022777"/>
    </source>
</evidence>
<organism evidence="17 18">
    <name type="scientific">Trichomonas vaginalis (strain ATCC PRA-98 / G3)</name>
    <dbReference type="NCBI Taxonomy" id="412133"/>
    <lineage>
        <taxon>Eukaryota</taxon>
        <taxon>Metamonada</taxon>
        <taxon>Parabasalia</taxon>
        <taxon>Trichomonadida</taxon>
        <taxon>Trichomonadidae</taxon>
        <taxon>Trichomonas</taxon>
    </lineage>
</organism>
<dbReference type="GO" id="GO:0005886">
    <property type="term" value="C:plasma membrane"/>
    <property type="evidence" value="ECO:0007669"/>
    <property type="project" value="UniProtKB-SubCell"/>
</dbReference>
<dbReference type="GO" id="GO:0004714">
    <property type="term" value="F:transmembrane receptor protein tyrosine kinase activity"/>
    <property type="evidence" value="ECO:0007669"/>
    <property type="project" value="UniProtKB-EC"/>
</dbReference>
<dbReference type="VEuPathDB" id="TrichDB:TVAG_075590"/>
<keyword evidence="15" id="KW-0325">Glycoprotein</keyword>
<evidence type="ECO:0000256" key="14">
    <source>
        <dbReference type="ARBA" id="ARBA00023170"/>
    </source>
</evidence>
<reference evidence="17" key="1">
    <citation type="submission" date="2006-10" db="EMBL/GenBank/DDBJ databases">
        <authorList>
            <person name="Amadeo P."/>
            <person name="Zhao Q."/>
            <person name="Wortman J."/>
            <person name="Fraser-Liggett C."/>
            <person name="Carlton J."/>
        </authorList>
    </citation>
    <scope>NUCLEOTIDE SEQUENCE</scope>
    <source>
        <strain evidence="17">G3</strain>
    </source>
</reference>
<keyword evidence="8" id="KW-0418">Kinase</keyword>
<keyword evidence="4" id="KW-0808">Transferase</keyword>
<name>A2D9F6_TRIV3</name>
<evidence type="ECO:0000256" key="3">
    <source>
        <dbReference type="ARBA" id="ARBA00022475"/>
    </source>
</evidence>
<evidence type="ECO:0000256" key="5">
    <source>
        <dbReference type="ARBA" id="ARBA00022692"/>
    </source>
</evidence>
<dbReference type="EC" id="2.7.10.1" evidence="2"/>
<keyword evidence="3" id="KW-1003">Cell membrane</keyword>
<keyword evidence="7" id="KW-0547">Nucleotide-binding</keyword>
<sequence>MLKYKLANVSKLGAQINVTIDVDRYIFDYPCSSSSDCTDYEVTFPPGLYKFELYGSSGGSKNGITSYRFPNGNCISADIVNQFHGNTQCRSESSVGGSGGYISGIILLRKSTPSYVTIGGKGSINKDATCANEISCFERSLYSQGGYGGGGSTPSHPTAGSGGGQTAVKFIENDLWHRVIVAGSGGGADNNYGDFRGYDDGSGGSGGGLIAQGWFENGVYKNDYLANSTFGFSFGYGEAAQLFGSKNDNGVHKYSLFSDKSGSGSGWFEGFASHDPDSGSGGGSSWALSKDAFIPPGKINATDDFFTSIGSREYEFSKADFLFTNVIHQAGIWEGNGRVIITVLQYEKCPTINYLFNLNLLHAKISHNVNLSILLSWEVSQFLQKN</sequence>
<dbReference type="KEGG" id="tva:5468377"/>
<evidence type="ECO:0000313" key="17">
    <source>
        <dbReference type="EMBL" id="EAY22812.1"/>
    </source>
</evidence>
<dbReference type="AlphaFoldDB" id="A2D9F6"/>
<keyword evidence="13" id="KW-1015">Disulfide bond</keyword>
<dbReference type="Pfam" id="PF12810">
    <property type="entry name" value="ALK_LTK_GRD"/>
    <property type="match status" value="1"/>
</dbReference>
<evidence type="ECO:0000256" key="12">
    <source>
        <dbReference type="ARBA" id="ARBA00023137"/>
    </source>
</evidence>
<keyword evidence="11" id="KW-0472">Membrane</keyword>
<dbReference type="RefSeq" id="XP_001583798.1">
    <property type="nucleotide sequence ID" value="XM_001583748.1"/>
</dbReference>
<evidence type="ECO:0000256" key="7">
    <source>
        <dbReference type="ARBA" id="ARBA00022741"/>
    </source>
</evidence>
<keyword evidence="5" id="KW-0812">Transmembrane</keyword>
<comment type="subcellular location">
    <subcellularLocation>
        <location evidence="1">Cell membrane</location>
        <topology evidence="1">Single-pass type I membrane protein</topology>
    </subcellularLocation>
</comment>